<gene>
    <name evidence="1" type="ORF">MRB53_004130</name>
</gene>
<dbReference type="EMBL" id="CM056809">
    <property type="protein sequence ID" value="KAJ8651107.1"/>
    <property type="molecule type" value="Genomic_DNA"/>
</dbReference>
<reference evidence="1 2" key="1">
    <citation type="journal article" date="2022" name="Hortic Res">
        <title>A haplotype resolved chromosomal level avocado genome allows analysis of novel avocado genes.</title>
        <authorList>
            <person name="Nath O."/>
            <person name="Fletcher S.J."/>
            <person name="Hayward A."/>
            <person name="Shaw L.M."/>
            <person name="Masouleh A.K."/>
            <person name="Furtado A."/>
            <person name="Henry R.J."/>
            <person name="Mitter N."/>
        </authorList>
    </citation>
    <scope>NUCLEOTIDE SEQUENCE [LARGE SCALE GENOMIC DNA]</scope>
    <source>
        <strain evidence="2">cv. Hass</strain>
    </source>
</reference>
<comment type="caution">
    <text evidence="1">The sequence shown here is derived from an EMBL/GenBank/DDBJ whole genome shotgun (WGS) entry which is preliminary data.</text>
</comment>
<dbReference type="Proteomes" id="UP001234297">
    <property type="component" value="Chromosome 1"/>
</dbReference>
<protein>
    <submittedName>
        <fullName evidence="1">Uncharacterized protein</fullName>
    </submittedName>
</protein>
<evidence type="ECO:0000313" key="2">
    <source>
        <dbReference type="Proteomes" id="UP001234297"/>
    </source>
</evidence>
<accession>A0ACC2N328</accession>
<evidence type="ECO:0000313" key="1">
    <source>
        <dbReference type="EMBL" id="KAJ8651107.1"/>
    </source>
</evidence>
<organism evidence="1 2">
    <name type="scientific">Persea americana</name>
    <name type="common">Avocado</name>
    <dbReference type="NCBI Taxonomy" id="3435"/>
    <lineage>
        <taxon>Eukaryota</taxon>
        <taxon>Viridiplantae</taxon>
        <taxon>Streptophyta</taxon>
        <taxon>Embryophyta</taxon>
        <taxon>Tracheophyta</taxon>
        <taxon>Spermatophyta</taxon>
        <taxon>Magnoliopsida</taxon>
        <taxon>Magnoliidae</taxon>
        <taxon>Laurales</taxon>
        <taxon>Lauraceae</taxon>
        <taxon>Persea</taxon>
    </lineage>
</organism>
<proteinExistence type="predicted"/>
<keyword evidence="2" id="KW-1185">Reference proteome</keyword>
<name>A0ACC2N328_PERAE</name>
<sequence length="384" mass="42587">MRRPIRCTVQDHAVLSHNHEYLMDELDSIAHQRVAQSVLGLFFYISGMAATSSSSSSNQGFLSKIKSWFDKIVEVLKKILGLGTPTAYVSSVRISSIDVKKADLVYDVLVVNPSRISFPLADISYSVESDGRKLVSGSITDAGTLQPKASTTIKMPVTFVYEDILSTFADIKPGSIIPYELGVKFMVKIPIFGKATISLGKTGEIPIPTVPIITLEMMQFEKFGLDECVTVLHLKMINKNEFEMGLTALEYEIALSGIKIGSAELAQSAKIDKSGVSLINISLSFRPKDFGTALWELLGKTTVTYSLKGKYLMTTIDQDQAQRFIEVSMVYFTQINYESRLATCMAMRWHWTFPAERYDAFLLLHLAHGSPANANPKILGRPLM</sequence>